<feature type="compositionally biased region" description="Low complexity" evidence="1">
    <location>
        <begin position="54"/>
        <end position="74"/>
    </location>
</feature>
<gene>
    <name evidence="3" type="ORF">Tdes44962_MAKER03123</name>
</gene>
<accession>A0A9W7W1R9</accession>
<dbReference type="AlphaFoldDB" id="A0A9W7W1R9"/>
<comment type="caution">
    <text evidence="3">The sequence shown here is derived from an EMBL/GenBank/DDBJ whole genome shotgun (WGS) entry which is preliminary data.</text>
</comment>
<evidence type="ECO:0000256" key="1">
    <source>
        <dbReference type="SAM" id="MobiDB-lite"/>
    </source>
</evidence>
<sequence length="186" mass="18835">MKPSTRKGLLLATILALSISTAAAPIDNGVENNHVYHPYANAILPYTISPTGTSGTTAPAPLQQTGTSPPTSSTGPPPPSYTSSPPQTAPYPTLNNTTDPSSVPTASTTTVPPTTTGTAPSDPCATVSDGALVCNGEDYYGLCNEGNVIWQPVANGTACVDGAITWASWYPGNPANQDQGSAVSTS</sequence>
<keyword evidence="2" id="KW-0732">Signal</keyword>
<reference evidence="3 4" key="1">
    <citation type="journal article" date="2018" name="IMA Fungus">
        <title>IMA Genome-F 10: Nine draft genome sequences of Claviceps purpurea s.lat., including C. arundinis, C. humidiphila, and C. cf. spartinae, pseudomolecules for the pitch canker pathogen Fusarium circinatum, draft genome of Davidsoniella eucalypti, Grosmannia galeiformis, Quambalaria eucalypti, and Teratosphaeria destructans.</title>
        <authorList>
            <person name="Wingfield B.D."/>
            <person name="Liu M."/>
            <person name="Nguyen H.D."/>
            <person name="Lane F.A."/>
            <person name="Morgan S.W."/>
            <person name="De Vos L."/>
            <person name="Wilken P.M."/>
            <person name="Duong T.A."/>
            <person name="Aylward J."/>
            <person name="Coetzee M.P."/>
            <person name="Dadej K."/>
            <person name="De Beer Z.W."/>
            <person name="Findlay W."/>
            <person name="Havenga M."/>
            <person name="Kolarik M."/>
            <person name="Menzies J.G."/>
            <person name="Naidoo K."/>
            <person name="Pochopski O."/>
            <person name="Shoukouhi P."/>
            <person name="Santana Q.C."/>
            <person name="Seifert K.A."/>
            <person name="Soal N."/>
            <person name="Steenkamp E.T."/>
            <person name="Tatham C.T."/>
            <person name="van der Nest M.A."/>
            <person name="Wingfield M.J."/>
        </authorList>
    </citation>
    <scope>NUCLEOTIDE SEQUENCE [LARGE SCALE GENOMIC DNA]</scope>
    <source>
        <strain evidence="3">CMW44962</strain>
    </source>
</reference>
<proteinExistence type="predicted"/>
<feature type="chain" id="PRO_5040809610" evidence="2">
    <location>
        <begin position="24"/>
        <end position="186"/>
    </location>
</feature>
<feature type="signal peptide" evidence="2">
    <location>
        <begin position="1"/>
        <end position="23"/>
    </location>
</feature>
<evidence type="ECO:0000313" key="3">
    <source>
        <dbReference type="EMBL" id="KAH9827153.1"/>
    </source>
</evidence>
<dbReference type="EMBL" id="RIBY02001912">
    <property type="protein sequence ID" value="KAH9827153.1"/>
    <property type="molecule type" value="Genomic_DNA"/>
</dbReference>
<keyword evidence="4" id="KW-1185">Reference proteome</keyword>
<reference evidence="3 4" key="2">
    <citation type="journal article" date="2021" name="Curr. Genet.">
        <title>Genetic response to nitrogen starvation in the aggressive Eucalyptus foliar pathogen Teratosphaeria destructans.</title>
        <authorList>
            <person name="Havenga M."/>
            <person name="Wingfield B.D."/>
            <person name="Wingfield M.J."/>
            <person name="Dreyer L.L."/>
            <person name="Roets F."/>
            <person name="Aylward J."/>
        </authorList>
    </citation>
    <scope>NUCLEOTIDE SEQUENCE [LARGE SCALE GENOMIC DNA]</scope>
    <source>
        <strain evidence="3">CMW44962</strain>
    </source>
</reference>
<evidence type="ECO:0000256" key="2">
    <source>
        <dbReference type="SAM" id="SignalP"/>
    </source>
</evidence>
<feature type="compositionally biased region" description="Low complexity" evidence="1">
    <location>
        <begin position="81"/>
        <end position="121"/>
    </location>
</feature>
<evidence type="ECO:0000313" key="4">
    <source>
        <dbReference type="Proteomes" id="UP001138500"/>
    </source>
</evidence>
<dbReference type="Proteomes" id="UP001138500">
    <property type="component" value="Unassembled WGS sequence"/>
</dbReference>
<protein>
    <submittedName>
        <fullName evidence="3">DUF605 multi-domain protein</fullName>
    </submittedName>
</protein>
<name>A0A9W7W1R9_9PEZI</name>
<organism evidence="3 4">
    <name type="scientific">Teratosphaeria destructans</name>
    <dbReference type="NCBI Taxonomy" id="418781"/>
    <lineage>
        <taxon>Eukaryota</taxon>
        <taxon>Fungi</taxon>
        <taxon>Dikarya</taxon>
        <taxon>Ascomycota</taxon>
        <taxon>Pezizomycotina</taxon>
        <taxon>Dothideomycetes</taxon>
        <taxon>Dothideomycetidae</taxon>
        <taxon>Mycosphaerellales</taxon>
        <taxon>Teratosphaeriaceae</taxon>
        <taxon>Teratosphaeria</taxon>
    </lineage>
</organism>
<dbReference type="OrthoDB" id="3945400at2759"/>
<feature type="region of interest" description="Disordered" evidence="1">
    <location>
        <begin position="54"/>
        <end position="123"/>
    </location>
</feature>